<reference evidence="7" key="1">
    <citation type="submission" date="2019-02" db="EMBL/GenBank/DDBJ databases">
        <title>Complete genome sequence of Rhodoferax sp. Gr-4.</title>
        <authorList>
            <person name="Jin L."/>
        </authorList>
    </citation>
    <scope>NUCLEOTIDE SEQUENCE [LARGE SCALE GENOMIC DNA]</scope>
    <source>
        <strain evidence="7">Gr-4</strain>
    </source>
</reference>
<evidence type="ECO:0000259" key="5">
    <source>
        <dbReference type="PROSITE" id="PS01124"/>
    </source>
</evidence>
<evidence type="ECO:0000313" key="7">
    <source>
        <dbReference type="Proteomes" id="UP000317365"/>
    </source>
</evidence>
<keyword evidence="7" id="KW-1185">Reference proteome</keyword>
<dbReference type="GO" id="GO:0003700">
    <property type="term" value="F:DNA-binding transcription factor activity"/>
    <property type="evidence" value="ECO:0007669"/>
    <property type="project" value="InterPro"/>
</dbReference>
<protein>
    <submittedName>
        <fullName evidence="6">AraC family transcriptional regulator</fullName>
    </submittedName>
</protein>
<feature type="domain" description="HTH araC/xylS-type" evidence="5">
    <location>
        <begin position="174"/>
        <end position="271"/>
    </location>
</feature>
<dbReference type="SUPFAM" id="SSF51215">
    <property type="entry name" value="Regulatory protein AraC"/>
    <property type="match status" value="1"/>
</dbReference>
<dbReference type="GO" id="GO:0043565">
    <property type="term" value="F:sequence-specific DNA binding"/>
    <property type="evidence" value="ECO:0007669"/>
    <property type="project" value="InterPro"/>
</dbReference>
<evidence type="ECO:0000313" key="6">
    <source>
        <dbReference type="EMBL" id="QDL53970.1"/>
    </source>
</evidence>
<proteinExistence type="predicted"/>
<keyword evidence="2" id="KW-0238">DNA-binding</keyword>
<keyword evidence="3" id="KW-0010">Activator</keyword>
<dbReference type="PANTHER" id="PTHR46796:SF2">
    <property type="entry name" value="TRANSCRIPTIONAL REGULATORY PROTEIN"/>
    <property type="match status" value="1"/>
</dbReference>
<dbReference type="AlphaFoldDB" id="A0A515EMR8"/>
<dbReference type="InterPro" id="IPR018060">
    <property type="entry name" value="HTH_AraC"/>
</dbReference>
<dbReference type="SMART" id="SM00342">
    <property type="entry name" value="HTH_ARAC"/>
    <property type="match status" value="1"/>
</dbReference>
<dbReference type="Pfam" id="PF12833">
    <property type="entry name" value="HTH_18"/>
    <property type="match status" value="1"/>
</dbReference>
<dbReference type="PANTHER" id="PTHR46796">
    <property type="entry name" value="HTH-TYPE TRANSCRIPTIONAL ACTIVATOR RHAS-RELATED"/>
    <property type="match status" value="1"/>
</dbReference>
<keyword evidence="4" id="KW-0804">Transcription</keyword>
<evidence type="ECO:0000256" key="1">
    <source>
        <dbReference type="ARBA" id="ARBA00023015"/>
    </source>
</evidence>
<dbReference type="Pfam" id="PF02311">
    <property type="entry name" value="AraC_binding"/>
    <property type="match status" value="1"/>
</dbReference>
<evidence type="ECO:0000256" key="4">
    <source>
        <dbReference type="ARBA" id="ARBA00023163"/>
    </source>
</evidence>
<dbReference type="EMBL" id="CP036282">
    <property type="protein sequence ID" value="QDL53970.1"/>
    <property type="molecule type" value="Genomic_DNA"/>
</dbReference>
<dbReference type="InterPro" id="IPR050204">
    <property type="entry name" value="AraC_XylS_family_regulators"/>
</dbReference>
<sequence>MNKTPPHVFARHPQLPAVEVRTAQNSSACYWTHTHEEYSMGIIDAGQAMYSYGPHTSLIGAGATVLIAPGLAHACNPEPRQAWSYRMMYLQSAWVLSSLGLETAVDANTDAPPFKQALLTTPAIHRRLDRVCKGIALVGNPLALEEELLSVIGSQIQRTRPTADRAQPITPALQRAKDLLLARLEEVVTLDELAQTSGMSAFALLRKFKAAYGQTPHAFQLDQRINLSKRLLKQGMGLAEVAFRLGFADQAHFQRHFKQRHAISPKQYLKSG</sequence>
<organism evidence="6 7">
    <name type="scientific">Rhodoferax aquaticus</name>
    <dbReference type="NCBI Taxonomy" id="2527691"/>
    <lineage>
        <taxon>Bacteria</taxon>
        <taxon>Pseudomonadati</taxon>
        <taxon>Pseudomonadota</taxon>
        <taxon>Betaproteobacteria</taxon>
        <taxon>Burkholderiales</taxon>
        <taxon>Comamonadaceae</taxon>
        <taxon>Rhodoferax</taxon>
    </lineage>
</organism>
<dbReference type="InterPro" id="IPR020449">
    <property type="entry name" value="Tscrpt_reg_AraC-type_HTH"/>
</dbReference>
<dbReference type="SUPFAM" id="SSF46689">
    <property type="entry name" value="Homeodomain-like"/>
    <property type="match status" value="2"/>
</dbReference>
<name>A0A515EMR8_9BURK</name>
<gene>
    <name evidence="6" type="ORF">EXZ61_07200</name>
</gene>
<dbReference type="PRINTS" id="PR00032">
    <property type="entry name" value="HTHARAC"/>
</dbReference>
<reference evidence="7" key="2">
    <citation type="journal article" date="2020" name="Int. J. Syst. Evol. Microbiol.">
        <title>Genomic insights into a novel species Rhodoferax aquaticus sp. nov., isolated from freshwater.</title>
        <authorList>
            <person name="Li T."/>
            <person name="Zhuo Y."/>
            <person name="Jin C.Z."/>
            <person name="Wu X."/>
            <person name="Ko S.R."/>
            <person name="Jin F.J."/>
            <person name="Ahn C.Y."/>
            <person name="Oh H.M."/>
            <person name="Lee H.G."/>
            <person name="Jin L."/>
        </authorList>
    </citation>
    <scope>NUCLEOTIDE SEQUENCE [LARGE SCALE GENOMIC DNA]</scope>
    <source>
        <strain evidence="7">Gr-4</strain>
    </source>
</reference>
<keyword evidence="1" id="KW-0805">Transcription regulation</keyword>
<dbReference type="PROSITE" id="PS01124">
    <property type="entry name" value="HTH_ARAC_FAMILY_2"/>
    <property type="match status" value="1"/>
</dbReference>
<evidence type="ECO:0000256" key="3">
    <source>
        <dbReference type="ARBA" id="ARBA00023159"/>
    </source>
</evidence>
<dbReference type="Proteomes" id="UP000317365">
    <property type="component" value="Chromosome"/>
</dbReference>
<dbReference type="InterPro" id="IPR037923">
    <property type="entry name" value="HTH-like"/>
</dbReference>
<dbReference type="InterPro" id="IPR009057">
    <property type="entry name" value="Homeodomain-like_sf"/>
</dbReference>
<dbReference type="RefSeq" id="WP_142810435.1">
    <property type="nucleotide sequence ID" value="NZ_CP036282.1"/>
</dbReference>
<dbReference type="KEGG" id="rhg:EXZ61_07200"/>
<dbReference type="InterPro" id="IPR003313">
    <property type="entry name" value="AraC-bd"/>
</dbReference>
<accession>A0A515EMR8</accession>
<dbReference type="Gene3D" id="1.10.10.60">
    <property type="entry name" value="Homeodomain-like"/>
    <property type="match status" value="2"/>
</dbReference>
<dbReference type="PROSITE" id="PS00041">
    <property type="entry name" value="HTH_ARAC_FAMILY_1"/>
    <property type="match status" value="1"/>
</dbReference>
<dbReference type="InterPro" id="IPR018062">
    <property type="entry name" value="HTH_AraC-typ_CS"/>
</dbReference>
<evidence type="ECO:0000256" key="2">
    <source>
        <dbReference type="ARBA" id="ARBA00023125"/>
    </source>
</evidence>